<dbReference type="HOGENOM" id="CLU_850065_0_0_1"/>
<gene>
    <name evidence="2" type="ORF">GLAREA_03441</name>
</gene>
<keyword evidence="3" id="KW-1185">Reference proteome</keyword>
<dbReference type="AlphaFoldDB" id="S3CZZ1"/>
<feature type="compositionally biased region" description="Low complexity" evidence="1">
    <location>
        <begin position="1"/>
        <end position="18"/>
    </location>
</feature>
<evidence type="ECO:0008006" key="4">
    <source>
        <dbReference type="Google" id="ProtNLM"/>
    </source>
</evidence>
<name>S3CZZ1_GLAL2</name>
<accession>S3CZZ1</accession>
<dbReference type="EMBL" id="KE145363">
    <property type="protein sequence ID" value="EPE30474.1"/>
    <property type="molecule type" value="Genomic_DNA"/>
</dbReference>
<reference evidence="2 3" key="1">
    <citation type="journal article" date="2013" name="BMC Genomics">
        <title>Genomics-driven discovery of the pneumocandin biosynthetic gene cluster in the fungus Glarea lozoyensis.</title>
        <authorList>
            <person name="Chen L."/>
            <person name="Yue Q."/>
            <person name="Zhang X."/>
            <person name="Xiang M."/>
            <person name="Wang C."/>
            <person name="Li S."/>
            <person name="Che Y."/>
            <person name="Ortiz-Lopez F.J."/>
            <person name="Bills G.F."/>
            <person name="Liu X."/>
            <person name="An Z."/>
        </authorList>
    </citation>
    <scope>NUCLEOTIDE SEQUENCE [LARGE SCALE GENOMIC DNA]</scope>
    <source>
        <strain evidence="3">ATCC 20868 / MF5171</strain>
    </source>
</reference>
<protein>
    <recommendedName>
        <fullName evidence="4">SprT-like domain-containing protein</fullName>
    </recommendedName>
</protein>
<evidence type="ECO:0000313" key="3">
    <source>
        <dbReference type="Proteomes" id="UP000016922"/>
    </source>
</evidence>
<evidence type="ECO:0000313" key="2">
    <source>
        <dbReference type="EMBL" id="EPE30474.1"/>
    </source>
</evidence>
<dbReference type="KEGG" id="glz:GLAREA_03441"/>
<sequence>MWPFRAAAPSPTRPTASPEQTEPRFESSYRVNRSYCRSHHKPLTIEFLKKITGPITIPSGRFEARTLSSAAVHFANLPENKLNALQRSALADFKANPGKFSFDGRNSVEELLDAWATLFDNLFFFGTLPKDSRVSVKFKPKSPGVDYLAHCVVWARKSRVTIYDDPGKPLVFILKEAVNSLLHELVHAYLGMYGCHGCHRLWEEEGNSHGIAFLDTMFAVSNGARRLLNFKAPKGEGCKTSLAWDIHDEGTRFPEEEILSRWKISRKALMKSVEGYKEGDGIKKAAKKEAETLKKTQKGERMRMKKKRLMIRFIDSTSDSKALQLRI</sequence>
<proteinExistence type="predicted"/>
<evidence type="ECO:0000256" key="1">
    <source>
        <dbReference type="SAM" id="MobiDB-lite"/>
    </source>
</evidence>
<dbReference type="GeneID" id="19462496"/>
<dbReference type="RefSeq" id="XP_008081885.1">
    <property type="nucleotide sequence ID" value="XM_008083694.1"/>
</dbReference>
<feature type="region of interest" description="Disordered" evidence="1">
    <location>
        <begin position="1"/>
        <end position="25"/>
    </location>
</feature>
<dbReference type="Proteomes" id="UP000016922">
    <property type="component" value="Unassembled WGS sequence"/>
</dbReference>
<dbReference type="OrthoDB" id="3559480at2759"/>
<organism evidence="2 3">
    <name type="scientific">Glarea lozoyensis (strain ATCC 20868 / MF5171)</name>
    <dbReference type="NCBI Taxonomy" id="1116229"/>
    <lineage>
        <taxon>Eukaryota</taxon>
        <taxon>Fungi</taxon>
        <taxon>Dikarya</taxon>
        <taxon>Ascomycota</taxon>
        <taxon>Pezizomycotina</taxon>
        <taxon>Leotiomycetes</taxon>
        <taxon>Helotiales</taxon>
        <taxon>Helotiaceae</taxon>
        <taxon>Glarea</taxon>
    </lineage>
</organism>